<evidence type="ECO:0000256" key="4">
    <source>
        <dbReference type="ARBA" id="ARBA00023125"/>
    </source>
</evidence>
<feature type="compositionally biased region" description="Polar residues" evidence="7">
    <location>
        <begin position="54"/>
        <end position="63"/>
    </location>
</feature>
<dbReference type="AlphaFoldDB" id="A0A9N9YM21"/>
<accession>A0A9N9YM21</accession>
<proteinExistence type="predicted"/>
<reference evidence="8" key="1">
    <citation type="submission" date="2021-10" db="EMBL/GenBank/DDBJ databases">
        <authorList>
            <person name="Piombo E."/>
        </authorList>
    </citation>
    <scope>NUCLEOTIDE SEQUENCE</scope>
</reference>
<keyword evidence="3" id="KW-0805">Transcription regulation</keyword>
<organism evidence="8 9">
    <name type="scientific">Clonostachys rhizophaga</name>
    <dbReference type="NCBI Taxonomy" id="160324"/>
    <lineage>
        <taxon>Eukaryota</taxon>
        <taxon>Fungi</taxon>
        <taxon>Dikarya</taxon>
        <taxon>Ascomycota</taxon>
        <taxon>Pezizomycotina</taxon>
        <taxon>Sordariomycetes</taxon>
        <taxon>Hypocreomycetidae</taxon>
        <taxon>Hypocreales</taxon>
        <taxon>Bionectriaceae</taxon>
        <taxon>Clonostachys</taxon>
    </lineage>
</organism>
<evidence type="ECO:0000256" key="2">
    <source>
        <dbReference type="ARBA" id="ARBA00022833"/>
    </source>
</evidence>
<evidence type="ECO:0008006" key="10">
    <source>
        <dbReference type="Google" id="ProtNLM"/>
    </source>
</evidence>
<dbReference type="GO" id="GO:0003677">
    <property type="term" value="F:DNA binding"/>
    <property type="evidence" value="ECO:0007669"/>
    <property type="project" value="UniProtKB-KW"/>
</dbReference>
<dbReference type="EMBL" id="CABFNQ020000690">
    <property type="protein sequence ID" value="CAH0023157.1"/>
    <property type="molecule type" value="Genomic_DNA"/>
</dbReference>
<dbReference type="CDD" id="cd00067">
    <property type="entry name" value="GAL4"/>
    <property type="match status" value="1"/>
</dbReference>
<protein>
    <recommendedName>
        <fullName evidence="10">Zn(2)-C6 fungal-type domain-containing protein</fullName>
    </recommendedName>
</protein>
<dbReference type="GO" id="GO:0000981">
    <property type="term" value="F:DNA-binding transcription factor activity, RNA polymerase II-specific"/>
    <property type="evidence" value="ECO:0007669"/>
    <property type="project" value="InterPro"/>
</dbReference>
<evidence type="ECO:0000313" key="9">
    <source>
        <dbReference type="Proteomes" id="UP000696573"/>
    </source>
</evidence>
<dbReference type="InterPro" id="IPR052360">
    <property type="entry name" value="Transcr_Regulatory_Proteins"/>
</dbReference>
<evidence type="ECO:0000256" key="6">
    <source>
        <dbReference type="ARBA" id="ARBA00023242"/>
    </source>
</evidence>
<keyword evidence="2" id="KW-0862">Zinc</keyword>
<evidence type="ECO:0000256" key="7">
    <source>
        <dbReference type="SAM" id="MobiDB-lite"/>
    </source>
</evidence>
<keyword evidence="9" id="KW-1185">Reference proteome</keyword>
<evidence type="ECO:0000256" key="1">
    <source>
        <dbReference type="ARBA" id="ARBA00022723"/>
    </source>
</evidence>
<feature type="region of interest" description="Disordered" evidence="7">
    <location>
        <begin position="47"/>
        <end position="70"/>
    </location>
</feature>
<evidence type="ECO:0000256" key="3">
    <source>
        <dbReference type="ARBA" id="ARBA00023015"/>
    </source>
</evidence>
<name>A0A9N9YM21_9HYPO</name>
<dbReference type="InterPro" id="IPR001138">
    <property type="entry name" value="Zn2Cys6_DnaBD"/>
</dbReference>
<comment type="caution">
    <text evidence="8">The sequence shown here is derived from an EMBL/GenBank/DDBJ whole genome shotgun (WGS) entry which is preliminary data.</text>
</comment>
<dbReference type="PANTHER" id="PTHR36206:SF13">
    <property type="entry name" value="TRANSCRIPTIONAL REGULATORY PROTEIN MOC3"/>
    <property type="match status" value="1"/>
</dbReference>
<evidence type="ECO:0000313" key="8">
    <source>
        <dbReference type="EMBL" id="CAH0023157.1"/>
    </source>
</evidence>
<dbReference type="GO" id="GO:0008270">
    <property type="term" value="F:zinc ion binding"/>
    <property type="evidence" value="ECO:0007669"/>
    <property type="project" value="InterPro"/>
</dbReference>
<dbReference type="PANTHER" id="PTHR36206">
    <property type="entry name" value="ASPERCRYPTIN BIOSYNTHESIS CLUSTER-SPECIFIC TRANSCRIPTION REGULATOR ATNN-RELATED"/>
    <property type="match status" value="1"/>
</dbReference>
<keyword evidence="4" id="KW-0238">DNA-binding</keyword>
<dbReference type="OrthoDB" id="2593732at2759"/>
<evidence type="ECO:0000256" key="5">
    <source>
        <dbReference type="ARBA" id="ARBA00023163"/>
    </source>
</evidence>
<gene>
    <name evidence="8" type="ORF">CRHIZ90672A_00007609</name>
</gene>
<keyword evidence="1" id="KW-0479">Metal-binding</keyword>
<dbReference type="Proteomes" id="UP000696573">
    <property type="component" value="Unassembled WGS sequence"/>
</dbReference>
<keyword evidence="6" id="KW-0539">Nucleus</keyword>
<sequence length="572" mass="65058">MYSLLLDGACAEKGNRRYPAADHRFVPRNEGIRCDKRKPVCYRCRSNSRKCSWGPSTSRSSPLPSKGPADNVATGARLLLPRRNPRELAVDQFIAIIAPTFAGPFDTEFWSREIPRFCLLDDAVFHAVIALSALCRDYKFDRAEPEEPNVFALQQANLAIQQLTQPRSNHMESQWRVLTTCILFICISLVDRRFEQARLHFKHGFKIYQQLEEAGQKGAKRQPGKRDLVLRSCPVALSSVQAVLAGFQVRDRSLLEIGDAAERTAPKPPGNTKSSLSLSYQGLDQDSIPEEGLAIENLRLAMCASESLMFELVLFTYKHAEDLKNLFLSRRVQLPSITRKQRPYTVCYSEIQRTMAAFEQWVSSSSDESDWGPVVRHQIRKGLKYIRIYQLANSLLLNTDPDTPNPVSRLRKLPELCSTIVDLMEEVLDMEAHGYGCGNGEYILPRLGLTNPIRTLVQFGFGYDTRKRAISLLRRPRLEGFWDTLMSASILEAILEREMEDLKLDQSRPDAQERIPILKDTGVEEVDNGTYPLYRVFVTSFKFLGERSAIASLRLWQEYIDGVSGQEKIITW</sequence>
<keyword evidence="5" id="KW-0804">Transcription</keyword>